<dbReference type="HAMAP" id="MF_01677">
    <property type="entry name" value="Salvage_MtnB"/>
    <property type="match status" value="1"/>
</dbReference>
<dbReference type="InterPro" id="IPR001303">
    <property type="entry name" value="Aldolase_II/adducin_N"/>
</dbReference>
<dbReference type="EMBL" id="WOSW01000024">
    <property type="protein sequence ID" value="NHO33231.1"/>
    <property type="molecule type" value="Genomic_DNA"/>
</dbReference>
<evidence type="ECO:0000256" key="2">
    <source>
        <dbReference type="ARBA" id="ARBA00022723"/>
    </source>
</evidence>
<dbReference type="Pfam" id="PF00596">
    <property type="entry name" value="Aldolase_II"/>
    <property type="match status" value="1"/>
</dbReference>
<evidence type="ECO:0000256" key="5">
    <source>
        <dbReference type="ARBA" id="ARBA00023239"/>
    </source>
</evidence>
<keyword evidence="5 6" id="KW-0456">Lyase</keyword>
<dbReference type="NCBIfam" id="NF006672">
    <property type="entry name" value="PRK09220.1"/>
    <property type="match status" value="1"/>
</dbReference>
<sequence length="229" mass="24813">MTADPGIARREGVPLPATEDVAWDKAAASIVRAGRRMDERGWVPATAGNLSVRLADGRIAVTRSGGHKGFLTTDSVIEVNLNGQPLHEGDRPSAETLLHCQIYGHFPDAGAVLHGHSVASTVLSMTSDDAALHLENYEVLKVFEGQTTHATRLAVPMFANDQNIPRLSRSVALYLDETKAGYIIRGHGVYVWGPDMAIALARLEGLEFLLSCELERRKLLSAIPVRDVT</sequence>
<organism evidence="8 9">
    <name type="scientific">Acetobacter fallax</name>
    <dbReference type="NCBI Taxonomy" id="1737473"/>
    <lineage>
        <taxon>Bacteria</taxon>
        <taxon>Pseudomonadati</taxon>
        <taxon>Pseudomonadota</taxon>
        <taxon>Alphaproteobacteria</taxon>
        <taxon>Acetobacterales</taxon>
        <taxon>Acetobacteraceae</taxon>
        <taxon>Acetobacter</taxon>
    </lineage>
</organism>
<keyword evidence="4 6" id="KW-0486">Methionine biosynthesis</keyword>
<dbReference type="SUPFAM" id="SSF53639">
    <property type="entry name" value="AraD/HMP-PK domain-like"/>
    <property type="match status" value="1"/>
</dbReference>
<comment type="function">
    <text evidence="6">Catalyzes the dehydration of methylthioribulose-1-phosphate (MTRu-1-P) into 2,3-diketo-5-methylthiopentyl-1-phosphate (DK-MTP-1-P).</text>
</comment>
<evidence type="ECO:0000256" key="3">
    <source>
        <dbReference type="ARBA" id="ARBA00022833"/>
    </source>
</evidence>
<dbReference type="GO" id="GO:0046570">
    <property type="term" value="F:methylthioribulose 1-phosphate dehydratase activity"/>
    <property type="evidence" value="ECO:0007669"/>
    <property type="project" value="UniProtKB-EC"/>
</dbReference>
<accession>A0ABX0KDL6</accession>
<evidence type="ECO:0000259" key="7">
    <source>
        <dbReference type="SMART" id="SM01007"/>
    </source>
</evidence>
<dbReference type="InterPro" id="IPR036409">
    <property type="entry name" value="Aldolase_II/adducin_N_sf"/>
</dbReference>
<comment type="similarity">
    <text evidence="6">Belongs to the aldolase class II family. MtnB subfamily.</text>
</comment>
<feature type="domain" description="Class II aldolase/adducin N-terminal" evidence="7">
    <location>
        <begin position="28"/>
        <end position="214"/>
    </location>
</feature>
<feature type="binding site" evidence="6">
    <location>
        <position position="114"/>
    </location>
    <ligand>
        <name>Zn(2+)</name>
        <dbReference type="ChEBI" id="CHEBI:29105"/>
    </ligand>
</feature>
<evidence type="ECO:0000256" key="1">
    <source>
        <dbReference type="ARBA" id="ARBA00022605"/>
    </source>
</evidence>
<keyword evidence="9" id="KW-1185">Reference proteome</keyword>
<evidence type="ECO:0000256" key="6">
    <source>
        <dbReference type="HAMAP-Rule" id="MF_01677"/>
    </source>
</evidence>
<gene>
    <name evidence="6" type="primary">mtnB</name>
    <name evidence="8" type="ORF">GOB84_11800</name>
</gene>
<dbReference type="InterPro" id="IPR050197">
    <property type="entry name" value="Aldolase_class_II_sugar_metab"/>
</dbReference>
<keyword evidence="3 6" id="KW-0862">Zinc</keyword>
<comment type="cofactor">
    <cofactor evidence="6">
        <name>Zn(2+)</name>
        <dbReference type="ChEBI" id="CHEBI:29105"/>
    </cofactor>
    <text evidence="6">Binds 1 zinc ion per subunit.</text>
</comment>
<comment type="caution">
    <text evidence="8">The sequence shown here is derived from an EMBL/GenBank/DDBJ whole genome shotgun (WGS) entry which is preliminary data.</text>
</comment>
<dbReference type="RefSeq" id="WP_173577759.1">
    <property type="nucleotide sequence ID" value="NZ_WOSW01000024.1"/>
</dbReference>
<comment type="pathway">
    <text evidence="6">Amino-acid biosynthesis; L-methionine biosynthesis via salvage pathway; L-methionine from S-methyl-5-thio-alpha-D-ribose 1-phosphate: step 2/6.</text>
</comment>
<name>A0ABX0KDL6_9PROT</name>
<feature type="binding site" evidence="6">
    <location>
        <position position="116"/>
    </location>
    <ligand>
        <name>Zn(2+)</name>
        <dbReference type="ChEBI" id="CHEBI:29105"/>
    </ligand>
</feature>
<keyword evidence="2 6" id="KW-0479">Metal-binding</keyword>
<protein>
    <recommendedName>
        <fullName evidence="6">Methylthioribulose-1-phosphate dehydratase</fullName>
        <shortName evidence="6">MTRu-1-P dehydratase</shortName>
        <ecNumber evidence="6">4.2.1.109</ecNumber>
    </recommendedName>
</protein>
<keyword evidence="1 6" id="KW-0028">Amino-acid biosynthesis</keyword>
<evidence type="ECO:0000313" key="9">
    <source>
        <dbReference type="Proteomes" id="UP000615326"/>
    </source>
</evidence>
<dbReference type="SMART" id="SM01007">
    <property type="entry name" value="Aldolase_II"/>
    <property type="match status" value="1"/>
</dbReference>
<evidence type="ECO:0000313" key="8">
    <source>
        <dbReference type="EMBL" id="NHO33231.1"/>
    </source>
</evidence>
<dbReference type="PANTHER" id="PTHR22789:SF0">
    <property type="entry name" value="3-OXO-TETRONATE 4-PHOSPHATE DECARBOXYLASE-RELATED"/>
    <property type="match status" value="1"/>
</dbReference>
<evidence type="ECO:0000256" key="4">
    <source>
        <dbReference type="ARBA" id="ARBA00023167"/>
    </source>
</evidence>
<proteinExistence type="inferred from homology"/>
<dbReference type="InterPro" id="IPR017714">
    <property type="entry name" value="MethylthioRu-1-P_deHdtase_MtnB"/>
</dbReference>
<dbReference type="Gene3D" id="3.40.225.10">
    <property type="entry name" value="Class II aldolase/adducin N-terminal domain"/>
    <property type="match status" value="1"/>
</dbReference>
<dbReference type="NCBIfam" id="TIGR03328">
    <property type="entry name" value="salvage_mtnB"/>
    <property type="match status" value="1"/>
</dbReference>
<dbReference type="EC" id="4.2.1.109" evidence="6"/>
<dbReference type="Proteomes" id="UP000615326">
    <property type="component" value="Unassembled WGS sequence"/>
</dbReference>
<reference evidence="8 9" key="1">
    <citation type="journal article" date="2020" name="Int. J. Syst. Evol. Microbiol.">
        <title>Novel acetic acid bacteria from cider fermentations: Acetobacter conturbans sp. nov. and Acetobacter fallax sp. nov.</title>
        <authorList>
            <person name="Sombolestani A.S."/>
            <person name="Cleenwerck I."/>
            <person name="Cnockaert M."/>
            <person name="Borremans W."/>
            <person name="Wieme A.D."/>
            <person name="De Vuyst L."/>
            <person name="Vandamme P."/>
        </authorList>
    </citation>
    <scope>NUCLEOTIDE SEQUENCE [LARGE SCALE GENOMIC DNA]</scope>
    <source>
        <strain evidence="8 9">LMG 1637</strain>
    </source>
</reference>
<comment type="catalytic activity">
    <reaction evidence="6">
        <text>5-(methylsulfanyl)-D-ribulose 1-phosphate = 5-methylsulfanyl-2,3-dioxopentyl phosphate + H2O</text>
        <dbReference type="Rhea" id="RHEA:15549"/>
        <dbReference type="ChEBI" id="CHEBI:15377"/>
        <dbReference type="ChEBI" id="CHEBI:58548"/>
        <dbReference type="ChEBI" id="CHEBI:58828"/>
        <dbReference type="EC" id="4.2.1.109"/>
    </reaction>
</comment>
<dbReference type="PANTHER" id="PTHR22789">
    <property type="entry name" value="FUCULOSE PHOSPHATE ALDOLASE"/>
    <property type="match status" value="1"/>
</dbReference>